<dbReference type="EMBL" id="KV442050">
    <property type="protein sequence ID" value="OAQ28177.1"/>
    <property type="molecule type" value="Genomic_DNA"/>
</dbReference>
<dbReference type="AlphaFoldDB" id="A0A197JSC1"/>
<reference evidence="1 2" key="1">
    <citation type="submission" date="2016-05" db="EMBL/GenBank/DDBJ databases">
        <title>Genome sequencing reveals origins of a unique bacterial endosymbiosis in the earliest lineages of terrestrial Fungi.</title>
        <authorList>
            <consortium name="DOE Joint Genome Institute"/>
            <person name="Uehling J."/>
            <person name="Gryganskyi A."/>
            <person name="Hameed K."/>
            <person name="Tschaplinski T."/>
            <person name="Misztal P."/>
            <person name="Wu S."/>
            <person name="Desiro A."/>
            <person name="Vande Pol N."/>
            <person name="Du Z.-Y."/>
            <person name="Zienkiewicz A."/>
            <person name="Zienkiewicz K."/>
            <person name="Morin E."/>
            <person name="Tisserant E."/>
            <person name="Splivallo R."/>
            <person name="Hainaut M."/>
            <person name="Henrissat B."/>
            <person name="Ohm R."/>
            <person name="Kuo A."/>
            <person name="Yan J."/>
            <person name="Lipzen A."/>
            <person name="Nolan M."/>
            <person name="Labutti K."/>
            <person name="Barry K."/>
            <person name="Goldstein A."/>
            <person name="Labbe J."/>
            <person name="Schadt C."/>
            <person name="Tuskan G."/>
            <person name="Grigoriev I."/>
            <person name="Martin F."/>
            <person name="Vilgalys R."/>
            <person name="Bonito G."/>
        </authorList>
    </citation>
    <scope>NUCLEOTIDE SEQUENCE [LARGE SCALE GENOMIC DNA]</scope>
    <source>
        <strain evidence="1 2">AG-77</strain>
    </source>
</reference>
<keyword evidence="2" id="KW-1185">Reference proteome</keyword>
<evidence type="ECO:0000313" key="2">
    <source>
        <dbReference type="Proteomes" id="UP000078512"/>
    </source>
</evidence>
<gene>
    <name evidence="1" type="ORF">K457DRAFT_587669</name>
</gene>
<evidence type="ECO:0000313" key="1">
    <source>
        <dbReference type="EMBL" id="OAQ28177.1"/>
    </source>
</evidence>
<proteinExistence type="predicted"/>
<accession>A0A197JSC1</accession>
<protein>
    <submittedName>
        <fullName evidence="1">Uncharacterized protein</fullName>
    </submittedName>
</protein>
<dbReference type="Proteomes" id="UP000078512">
    <property type="component" value="Unassembled WGS sequence"/>
</dbReference>
<name>A0A197JSC1_9FUNG</name>
<sequence>MCSSNIWFFPTLSATTIAMEAVTKEHMEVRAVDMVVVVDMEDTASSSHTSSQHHLQEDTVSNTVADMELRLRPLPPLPPAPTLLSSRLLMLSTTVTNTALPLLSLELMPLLLRLQLPCLLSALIPRPMALTITLATVNTAPLPLPRQQPPPQHLLLPPWHLPLSLVLPLPVTPLAPLLPLLPLLHQ</sequence>
<organism evidence="1 2">
    <name type="scientific">Linnemannia elongata AG-77</name>
    <dbReference type="NCBI Taxonomy" id="1314771"/>
    <lineage>
        <taxon>Eukaryota</taxon>
        <taxon>Fungi</taxon>
        <taxon>Fungi incertae sedis</taxon>
        <taxon>Mucoromycota</taxon>
        <taxon>Mortierellomycotina</taxon>
        <taxon>Mortierellomycetes</taxon>
        <taxon>Mortierellales</taxon>
        <taxon>Mortierellaceae</taxon>
        <taxon>Linnemannia</taxon>
    </lineage>
</organism>